<evidence type="ECO:0000313" key="1">
    <source>
        <dbReference type="EMBL" id="NGP18902.1"/>
    </source>
</evidence>
<keyword evidence="2" id="KW-1185">Reference proteome</keyword>
<dbReference type="Proteomes" id="UP000474802">
    <property type="component" value="Unassembled WGS sequence"/>
</dbReference>
<comment type="caution">
    <text evidence="1">The sequence shown here is derived from an EMBL/GenBank/DDBJ whole genome shotgun (WGS) entry which is preliminary data.</text>
</comment>
<accession>A0A6M1SU76</accession>
<dbReference type="RefSeq" id="WP_164535163.1">
    <property type="nucleotide sequence ID" value="NZ_JAALFG010000004.1"/>
</dbReference>
<gene>
    <name evidence="1" type="ORF">G5575_15705</name>
</gene>
<dbReference type="EMBL" id="JAALFG010000004">
    <property type="protein sequence ID" value="NGP18902.1"/>
    <property type="molecule type" value="Genomic_DNA"/>
</dbReference>
<dbReference type="AlphaFoldDB" id="A0A6M1SU76"/>
<name>A0A6M1SU76_9HYPH</name>
<organism evidence="1 2">
    <name type="scientific">Devosia aurantiaca</name>
    <dbReference type="NCBI Taxonomy" id="2714858"/>
    <lineage>
        <taxon>Bacteria</taxon>
        <taxon>Pseudomonadati</taxon>
        <taxon>Pseudomonadota</taxon>
        <taxon>Alphaproteobacteria</taxon>
        <taxon>Hyphomicrobiales</taxon>
        <taxon>Devosiaceae</taxon>
        <taxon>Devosia</taxon>
    </lineage>
</organism>
<proteinExistence type="predicted"/>
<reference evidence="1 2" key="2">
    <citation type="submission" date="2020-03" db="EMBL/GenBank/DDBJ databases">
        <title>Devosia chinhatensis sp. nov., isolated from a hexachlorocyclohexane (HCH) dump site in India.</title>
        <authorList>
            <person name="Kumar M."/>
            <person name="Lal R."/>
        </authorList>
    </citation>
    <scope>NUCLEOTIDE SEQUENCE [LARGE SCALE GENOMIC DNA]</scope>
    <source>
        <strain evidence="1 2">H239</strain>
    </source>
</reference>
<sequence>MRLTDEELRQRATLQIEATRFAMFFFSWSVVHGRCPDTSEIPANGDMEIAVREAVRHVIVDHPATLDDFRIHFENTARATQANYFWYPAIIWGFADDEVRNLVAEELGFRLPDTWLPEDEELPASMLSKRSA</sequence>
<protein>
    <submittedName>
        <fullName evidence="1">Uncharacterized protein</fullName>
    </submittedName>
</protein>
<evidence type="ECO:0000313" key="2">
    <source>
        <dbReference type="Proteomes" id="UP000474802"/>
    </source>
</evidence>
<reference evidence="1 2" key="1">
    <citation type="submission" date="2020-02" db="EMBL/GenBank/DDBJ databases">
        <authorList>
            <person name="Khan S.A."/>
            <person name="Jeon C.O."/>
            <person name="Chun B.H."/>
        </authorList>
    </citation>
    <scope>NUCLEOTIDE SEQUENCE [LARGE SCALE GENOMIC DNA]</scope>
    <source>
        <strain evidence="1 2">H239</strain>
    </source>
</reference>